<evidence type="ECO:0000313" key="2">
    <source>
        <dbReference type="EMBL" id="QGA45688.1"/>
    </source>
</evidence>
<dbReference type="AlphaFoldDB" id="A0AB37D0J7"/>
<dbReference type="EMBL" id="CP045560">
    <property type="protein sequence ID" value="QGA45688.1"/>
    <property type="molecule type" value="Genomic_DNA"/>
</dbReference>
<feature type="signal peptide" evidence="1">
    <location>
        <begin position="1"/>
        <end position="21"/>
    </location>
</feature>
<gene>
    <name evidence="2" type="ORF">GD578_18660</name>
</gene>
<dbReference type="PROSITE" id="PS51257">
    <property type="entry name" value="PROKAR_LIPOPROTEIN"/>
    <property type="match status" value="1"/>
</dbReference>
<evidence type="ECO:0000256" key="1">
    <source>
        <dbReference type="SAM" id="SignalP"/>
    </source>
</evidence>
<organism evidence="2 3">
    <name type="scientific">Acinetobacter nosocomialis</name>
    <dbReference type="NCBI Taxonomy" id="106654"/>
    <lineage>
        <taxon>Bacteria</taxon>
        <taxon>Pseudomonadati</taxon>
        <taxon>Pseudomonadota</taxon>
        <taxon>Gammaproteobacteria</taxon>
        <taxon>Moraxellales</taxon>
        <taxon>Moraxellaceae</taxon>
        <taxon>Acinetobacter</taxon>
        <taxon>Acinetobacter calcoaceticus/baumannii complex</taxon>
    </lineage>
</organism>
<evidence type="ECO:0008006" key="4">
    <source>
        <dbReference type="Google" id="ProtNLM"/>
    </source>
</evidence>
<keyword evidence="1" id="KW-0732">Signal</keyword>
<dbReference type="Proteomes" id="UP000325778">
    <property type="component" value="Chromosome"/>
</dbReference>
<sequence length="207" mass="23692">MMSRLFLLFVISLMYACTTEADQPKSSNTKLYFSYRICEKSGKCKNFTPTKKVDNYLFKRLDPAYDEFYIKDNNGNFTLYYKNVYSEDVQVGWAEAKADKNNSSELSLNIDKVNLALGGIDFIKNGYATKQAESKNFKSGIYYLADNYTGAPYYQKQKIGFKRNTGDLVLDCNSYLSNPSVKNESYGVFYGVCSDKEKVYFKEIPGL</sequence>
<proteinExistence type="predicted"/>
<reference evidence="2 3" key="1">
    <citation type="journal article" date="2021" name="MSphere">
        <title>Complete Genome Sequencing of Acinetobacter baumannii AC1633 and Acinetobacter nosocomialis AC1530 Unveils a Large Multidrug-Resistant Plasmid Encoding the NDM-1 and OXA-58 Carbapenemases.</title>
        <authorList>
            <person name="Alattraqchi A.G."/>
            <person name="Mohd Rani F."/>
            <person name="A. Rahman N.I."/>
            <person name="Ismail S."/>
            <person name="Cleary D.W."/>
            <person name="Clarke S.C."/>
            <person name="Yeo C.C."/>
        </authorList>
    </citation>
    <scope>NUCLEOTIDE SEQUENCE [LARGE SCALE GENOMIC DNA]</scope>
    <source>
        <strain evidence="2 3">AC1530</strain>
    </source>
</reference>
<dbReference type="RefSeq" id="WP_031955546.1">
    <property type="nucleotide sequence ID" value="NZ_BKKB01000134.1"/>
</dbReference>
<name>A0AB37D0J7_ACINO</name>
<accession>A0AB37D0J7</accession>
<feature type="chain" id="PRO_5044264273" description="Lipoprotein" evidence="1">
    <location>
        <begin position="22"/>
        <end position="207"/>
    </location>
</feature>
<protein>
    <recommendedName>
        <fullName evidence="4">Lipoprotein</fullName>
    </recommendedName>
</protein>
<evidence type="ECO:0000313" key="3">
    <source>
        <dbReference type="Proteomes" id="UP000325778"/>
    </source>
</evidence>